<evidence type="ECO:0000313" key="1">
    <source>
        <dbReference type="EMBL" id="MFE9602024.1"/>
    </source>
</evidence>
<dbReference type="InterPro" id="IPR054202">
    <property type="entry name" value="DUF6907"/>
</dbReference>
<sequence>MQDTVAPAAQQVIEAKPGWHLAPARFGKPGSQADALVPCPDFCDENHVQDWTQHVVDLDHWGPTNADWDADSILNPGARLLALSARLYLDPNSSDPRMSGASVRVDDETVDAFWTPEMTEQAADGLIAFAAQLRHLARQARAFNERTGQAADTGARPWQSLTRNDLVSRPIPFLLKVFGVGVVEADVESVALRGEPGSMELHVLPDVPQCLREDLARRALLAWFDARVGGDV</sequence>
<dbReference type="Proteomes" id="UP001601303">
    <property type="component" value="Unassembled WGS sequence"/>
</dbReference>
<comment type="caution">
    <text evidence="1">The sequence shown here is derived from an EMBL/GenBank/DDBJ whole genome shotgun (WGS) entry which is preliminary data.</text>
</comment>
<keyword evidence="2" id="KW-1185">Reference proteome</keyword>
<accession>A0ABW6M8C8</accession>
<reference evidence="1 2" key="1">
    <citation type="submission" date="2024-10" db="EMBL/GenBank/DDBJ databases">
        <title>The Natural Products Discovery Center: Release of the First 8490 Sequenced Strains for Exploring Actinobacteria Biosynthetic Diversity.</title>
        <authorList>
            <person name="Kalkreuter E."/>
            <person name="Kautsar S.A."/>
            <person name="Yang D."/>
            <person name="Bader C.D."/>
            <person name="Teijaro C.N."/>
            <person name="Fluegel L."/>
            <person name="Davis C.M."/>
            <person name="Simpson J.R."/>
            <person name="Lauterbach L."/>
            <person name="Steele A.D."/>
            <person name="Gui C."/>
            <person name="Meng S."/>
            <person name="Li G."/>
            <person name="Viehrig K."/>
            <person name="Ye F."/>
            <person name="Su P."/>
            <person name="Kiefer A.F."/>
            <person name="Nichols A."/>
            <person name="Cepeda A.J."/>
            <person name="Yan W."/>
            <person name="Fan B."/>
            <person name="Jiang Y."/>
            <person name="Adhikari A."/>
            <person name="Zheng C.-J."/>
            <person name="Schuster L."/>
            <person name="Cowan T.M."/>
            <person name="Smanski M.J."/>
            <person name="Chevrette M.G."/>
            <person name="De Carvalho L.P.S."/>
            <person name="Shen B."/>
        </authorList>
    </citation>
    <scope>NUCLEOTIDE SEQUENCE [LARGE SCALE GENOMIC DNA]</scope>
    <source>
        <strain evidence="1 2">NPDC006488</strain>
    </source>
</reference>
<organism evidence="1 2">
    <name type="scientific">Streptomyces hokutonensis</name>
    <dbReference type="NCBI Taxonomy" id="1306990"/>
    <lineage>
        <taxon>Bacteria</taxon>
        <taxon>Bacillati</taxon>
        <taxon>Actinomycetota</taxon>
        <taxon>Actinomycetes</taxon>
        <taxon>Kitasatosporales</taxon>
        <taxon>Streptomycetaceae</taxon>
        <taxon>Streptomyces</taxon>
    </lineage>
</organism>
<dbReference type="RefSeq" id="WP_388109656.1">
    <property type="nucleotide sequence ID" value="NZ_JBIAHM010000009.1"/>
</dbReference>
<dbReference type="Pfam" id="PF21848">
    <property type="entry name" value="DUF6907"/>
    <property type="match status" value="1"/>
</dbReference>
<dbReference type="EMBL" id="JBIAHM010000009">
    <property type="protein sequence ID" value="MFE9602024.1"/>
    <property type="molecule type" value="Genomic_DNA"/>
</dbReference>
<evidence type="ECO:0000313" key="2">
    <source>
        <dbReference type="Proteomes" id="UP001601303"/>
    </source>
</evidence>
<proteinExistence type="predicted"/>
<protein>
    <submittedName>
        <fullName evidence="1">DUF6907 domain-containing protein</fullName>
    </submittedName>
</protein>
<name>A0ABW6M8C8_9ACTN</name>
<gene>
    <name evidence="1" type="ORF">ACFYNQ_26095</name>
</gene>